<reference evidence="1" key="1">
    <citation type="submission" date="2014-09" db="EMBL/GenBank/DDBJ databases">
        <authorList>
            <person name="Magalhaes I.L.F."/>
            <person name="Oliveira U."/>
            <person name="Santos F.R."/>
            <person name="Vidigal T.H.D.A."/>
            <person name="Brescovit A.D."/>
            <person name="Santos A.J."/>
        </authorList>
    </citation>
    <scope>NUCLEOTIDE SEQUENCE</scope>
    <source>
        <tissue evidence="1">Shoot tissue taken approximately 20 cm above the soil surface</tissue>
    </source>
</reference>
<organism evidence="1">
    <name type="scientific">Arundo donax</name>
    <name type="common">Giant reed</name>
    <name type="synonym">Donax arundinaceus</name>
    <dbReference type="NCBI Taxonomy" id="35708"/>
    <lineage>
        <taxon>Eukaryota</taxon>
        <taxon>Viridiplantae</taxon>
        <taxon>Streptophyta</taxon>
        <taxon>Embryophyta</taxon>
        <taxon>Tracheophyta</taxon>
        <taxon>Spermatophyta</taxon>
        <taxon>Magnoliopsida</taxon>
        <taxon>Liliopsida</taxon>
        <taxon>Poales</taxon>
        <taxon>Poaceae</taxon>
        <taxon>PACMAD clade</taxon>
        <taxon>Arundinoideae</taxon>
        <taxon>Arundineae</taxon>
        <taxon>Arundo</taxon>
    </lineage>
</organism>
<sequence length="17" mass="2015">MSFYRTILTNLENIENG</sequence>
<name>A0A0A8ZX04_ARUDO</name>
<accession>A0A0A8ZX04</accession>
<dbReference type="AlphaFoldDB" id="A0A0A8ZX04"/>
<proteinExistence type="predicted"/>
<evidence type="ECO:0000313" key="1">
    <source>
        <dbReference type="EMBL" id="JAD39322.1"/>
    </source>
</evidence>
<reference evidence="1" key="2">
    <citation type="journal article" date="2015" name="Data Brief">
        <title>Shoot transcriptome of the giant reed, Arundo donax.</title>
        <authorList>
            <person name="Barrero R.A."/>
            <person name="Guerrero F.D."/>
            <person name="Moolhuijzen P."/>
            <person name="Goolsby J.A."/>
            <person name="Tidwell J."/>
            <person name="Bellgard S.E."/>
            <person name="Bellgard M.I."/>
        </authorList>
    </citation>
    <scope>NUCLEOTIDE SEQUENCE</scope>
    <source>
        <tissue evidence="1">Shoot tissue taken approximately 20 cm above the soil surface</tissue>
    </source>
</reference>
<protein>
    <submittedName>
        <fullName evidence="1">Uncharacterized protein</fullName>
    </submittedName>
</protein>
<dbReference type="EMBL" id="GBRH01258573">
    <property type="protein sequence ID" value="JAD39322.1"/>
    <property type="molecule type" value="Transcribed_RNA"/>
</dbReference>